<comment type="caution">
    <text evidence="1">The sequence shown here is derived from an EMBL/GenBank/DDBJ whole genome shotgun (WGS) entry which is preliminary data.</text>
</comment>
<dbReference type="InterPro" id="IPR036397">
    <property type="entry name" value="RNaseH_sf"/>
</dbReference>
<organism evidence="1 2">
    <name type="scientific">Periplaneta americana</name>
    <name type="common">American cockroach</name>
    <name type="synonym">Blatta americana</name>
    <dbReference type="NCBI Taxonomy" id="6978"/>
    <lineage>
        <taxon>Eukaryota</taxon>
        <taxon>Metazoa</taxon>
        <taxon>Ecdysozoa</taxon>
        <taxon>Arthropoda</taxon>
        <taxon>Hexapoda</taxon>
        <taxon>Insecta</taxon>
        <taxon>Pterygota</taxon>
        <taxon>Neoptera</taxon>
        <taxon>Polyneoptera</taxon>
        <taxon>Dictyoptera</taxon>
        <taxon>Blattodea</taxon>
        <taxon>Blattoidea</taxon>
        <taxon>Blattidae</taxon>
        <taxon>Blattinae</taxon>
        <taxon>Periplaneta</taxon>
    </lineage>
</organism>
<name>A0ABQ8SH01_PERAM</name>
<protein>
    <recommendedName>
        <fullName evidence="3">Transposable element Tc3 transposase</fullName>
    </recommendedName>
</protein>
<proteinExistence type="predicted"/>
<keyword evidence="2" id="KW-1185">Reference proteome</keyword>
<sequence length="214" mass="24521">MLAKYRYTKFYYGSDDGILKISLQLAFFLHFTNVFAPKKILVCPCAIMTTLTENPRSKPPVSLGGFKEPNIFNTCVTMTMQLYKCRFFSKLEFTRFTFSQPLLNTVGVIVSIVHVSLRSDKPTVRFIKQNGIKRNCTLNSNRAKVTVWFATESFGIIGPYFFEDDNGTSVTVTSQRYVRMIQEFLSPQIANNPLINRDTWFQQDGATSHTARFD</sequence>
<reference evidence="1 2" key="1">
    <citation type="journal article" date="2022" name="Allergy">
        <title>Genome assembly and annotation of Periplaneta americana reveal a comprehensive cockroach allergen profile.</title>
        <authorList>
            <person name="Wang L."/>
            <person name="Xiong Q."/>
            <person name="Saelim N."/>
            <person name="Wang L."/>
            <person name="Nong W."/>
            <person name="Wan A.T."/>
            <person name="Shi M."/>
            <person name="Liu X."/>
            <person name="Cao Q."/>
            <person name="Hui J.H.L."/>
            <person name="Sookrung N."/>
            <person name="Leung T.F."/>
            <person name="Tungtrongchitr A."/>
            <person name="Tsui S.K.W."/>
        </authorList>
    </citation>
    <scope>NUCLEOTIDE SEQUENCE [LARGE SCALE GENOMIC DNA]</scope>
    <source>
        <strain evidence="1">PWHHKU_190912</strain>
    </source>
</reference>
<evidence type="ECO:0000313" key="1">
    <source>
        <dbReference type="EMBL" id="KAJ4433007.1"/>
    </source>
</evidence>
<evidence type="ECO:0008006" key="3">
    <source>
        <dbReference type="Google" id="ProtNLM"/>
    </source>
</evidence>
<dbReference type="Gene3D" id="3.30.420.10">
    <property type="entry name" value="Ribonuclease H-like superfamily/Ribonuclease H"/>
    <property type="match status" value="1"/>
</dbReference>
<gene>
    <name evidence="1" type="ORF">ANN_15264</name>
</gene>
<accession>A0ABQ8SH01</accession>
<evidence type="ECO:0000313" key="2">
    <source>
        <dbReference type="Proteomes" id="UP001148838"/>
    </source>
</evidence>
<dbReference type="EMBL" id="JAJSOF020000027">
    <property type="protein sequence ID" value="KAJ4433007.1"/>
    <property type="molecule type" value="Genomic_DNA"/>
</dbReference>
<dbReference type="Proteomes" id="UP001148838">
    <property type="component" value="Unassembled WGS sequence"/>
</dbReference>